<keyword evidence="1 2" id="KW-0732">Signal</keyword>
<evidence type="ECO:0000256" key="2">
    <source>
        <dbReference type="SAM" id="SignalP"/>
    </source>
</evidence>
<evidence type="ECO:0000313" key="3">
    <source>
        <dbReference type="EMBL" id="KAF2093818.1"/>
    </source>
</evidence>
<accession>A0A9P4I6G3</accession>
<proteinExistence type="predicted"/>
<comment type="caution">
    <text evidence="3">The sequence shown here is derived from an EMBL/GenBank/DDBJ whole genome shotgun (WGS) entry which is preliminary data.</text>
</comment>
<reference evidence="3" key="1">
    <citation type="journal article" date="2020" name="Stud. Mycol.">
        <title>101 Dothideomycetes genomes: a test case for predicting lifestyles and emergence of pathogens.</title>
        <authorList>
            <person name="Haridas S."/>
            <person name="Albert R."/>
            <person name="Binder M."/>
            <person name="Bloem J."/>
            <person name="Labutti K."/>
            <person name="Salamov A."/>
            <person name="Andreopoulos B."/>
            <person name="Baker S."/>
            <person name="Barry K."/>
            <person name="Bills G."/>
            <person name="Bluhm B."/>
            <person name="Cannon C."/>
            <person name="Castanera R."/>
            <person name="Culley D."/>
            <person name="Daum C."/>
            <person name="Ezra D."/>
            <person name="Gonzalez J."/>
            <person name="Henrissat B."/>
            <person name="Kuo A."/>
            <person name="Liang C."/>
            <person name="Lipzen A."/>
            <person name="Lutzoni F."/>
            <person name="Magnuson J."/>
            <person name="Mondo S."/>
            <person name="Nolan M."/>
            <person name="Ohm R."/>
            <person name="Pangilinan J."/>
            <person name="Park H.-J."/>
            <person name="Ramirez L."/>
            <person name="Alfaro M."/>
            <person name="Sun H."/>
            <person name="Tritt A."/>
            <person name="Yoshinaga Y."/>
            <person name="Zwiers L.-H."/>
            <person name="Turgeon B."/>
            <person name="Goodwin S."/>
            <person name="Spatafora J."/>
            <person name="Crous P."/>
            <person name="Grigoriev I."/>
        </authorList>
    </citation>
    <scope>NUCLEOTIDE SEQUENCE</scope>
    <source>
        <strain evidence="3">CBS 133067</strain>
    </source>
</reference>
<evidence type="ECO:0008006" key="5">
    <source>
        <dbReference type="Google" id="ProtNLM"/>
    </source>
</evidence>
<evidence type="ECO:0000313" key="4">
    <source>
        <dbReference type="Proteomes" id="UP000799772"/>
    </source>
</evidence>
<protein>
    <recommendedName>
        <fullName evidence="5">RlpA-like protein double-psi beta-barrel domain-containing protein</fullName>
    </recommendedName>
</protein>
<dbReference type="Gene3D" id="2.40.40.10">
    <property type="entry name" value="RlpA-like domain"/>
    <property type="match status" value="1"/>
</dbReference>
<dbReference type="AlphaFoldDB" id="A0A9P4I6G3"/>
<feature type="signal peptide" evidence="2">
    <location>
        <begin position="1"/>
        <end position="18"/>
    </location>
</feature>
<organism evidence="3 4">
    <name type="scientific">Rhizodiscina lignyota</name>
    <dbReference type="NCBI Taxonomy" id="1504668"/>
    <lineage>
        <taxon>Eukaryota</taxon>
        <taxon>Fungi</taxon>
        <taxon>Dikarya</taxon>
        <taxon>Ascomycota</taxon>
        <taxon>Pezizomycotina</taxon>
        <taxon>Dothideomycetes</taxon>
        <taxon>Pleosporomycetidae</taxon>
        <taxon>Aulographales</taxon>
        <taxon>Rhizodiscinaceae</taxon>
        <taxon>Rhizodiscina</taxon>
    </lineage>
</organism>
<name>A0A9P4I6G3_9PEZI</name>
<dbReference type="SUPFAM" id="SSF50685">
    <property type="entry name" value="Barwin-like endoglucanases"/>
    <property type="match status" value="1"/>
</dbReference>
<dbReference type="OrthoDB" id="623670at2759"/>
<keyword evidence="4" id="KW-1185">Reference proteome</keyword>
<dbReference type="PANTHER" id="PTHR31836">
    <property type="match status" value="1"/>
</dbReference>
<feature type="chain" id="PRO_5040105378" description="RlpA-like protein double-psi beta-barrel domain-containing protein" evidence="2">
    <location>
        <begin position="19"/>
        <end position="137"/>
    </location>
</feature>
<dbReference type="CDD" id="cd22191">
    <property type="entry name" value="DPBB_RlpA_EXP_N-like"/>
    <property type="match status" value="1"/>
</dbReference>
<dbReference type="InterPro" id="IPR036908">
    <property type="entry name" value="RlpA-like_sf"/>
</dbReference>
<dbReference type="PANTHER" id="PTHR31836:SF28">
    <property type="entry name" value="SRCR DOMAIN-CONTAINING PROTEIN-RELATED"/>
    <property type="match status" value="1"/>
</dbReference>
<dbReference type="EMBL" id="ML978136">
    <property type="protein sequence ID" value="KAF2093818.1"/>
    <property type="molecule type" value="Genomic_DNA"/>
</dbReference>
<dbReference type="InterPro" id="IPR051477">
    <property type="entry name" value="Expansin_CellWall"/>
</dbReference>
<sequence>MMVINLINLAAMSGLVHGAVLAKPLAVDMEARNVTVADNAEMANTICGQASWYEVGLGSCGVTNTDNDWVVALPANERTCGRKVKIYQPGTQIVHHATVVDTCPGCTGVRKIDLSPVVFKQFEPLNNGIFNMCWAYI</sequence>
<dbReference type="Proteomes" id="UP000799772">
    <property type="component" value="Unassembled WGS sequence"/>
</dbReference>
<gene>
    <name evidence="3" type="ORF">NA57DRAFT_80820</name>
</gene>
<evidence type="ECO:0000256" key="1">
    <source>
        <dbReference type="ARBA" id="ARBA00022729"/>
    </source>
</evidence>